<evidence type="ECO:0000313" key="9">
    <source>
        <dbReference type="Proteomes" id="UP000631034"/>
    </source>
</evidence>
<evidence type="ECO:0000256" key="6">
    <source>
        <dbReference type="SAM" id="Phobius"/>
    </source>
</evidence>
<feature type="transmembrane region" description="Helical" evidence="6">
    <location>
        <begin position="102"/>
        <end position="122"/>
    </location>
</feature>
<dbReference type="CDD" id="cd17324">
    <property type="entry name" value="MFS_NepI_like"/>
    <property type="match status" value="1"/>
</dbReference>
<dbReference type="PANTHER" id="PTHR43124">
    <property type="entry name" value="PURINE EFFLUX PUMP PBUE"/>
    <property type="match status" value="1"/>
</dbReference>
<organism evidence="8 9">
    <name type="scientific">Phaeovibrio sulfidiphilus</name>
    <dbReference type="NCBI Taxonomy" id="1220600"/>
    <lineage>
        <taxon>Bacteria</taxon>
        <taxon>Pseudomonadati</taxon>
        <taxon>Pseudomonadota</taxon>
        <taxon>Alphaproteobacteria</taxon>
        <taxon>Rhodospirillales</taxon>
        <taxon>Rhodospirillaceae</taxon>
        <taxon>Phaeovibrio</taxon>
    </lineage>
</organism>
<dbReference type="RefSeq" id="WP_192533006.1">
    <property type="nucleotide sequence ID" value="NZ_JACZHT010000001.1"/>
</dbReference>
<evidence type="ECO:0000313" key="8">
    <source>
        <dbReference type="EMBL" id="MBE1236125.1"/>
    </source>
</evidence>
<dbReference type="InterPro" id="IPR036259">
    <property type="entry name" value="MFS_trans_sf"/>
</dbReference>
<sequence length="390" mass="39540">MNENKITTYFIALGAFALGMGSYMTAGLIPMIEAEFQVSTAAAAQLVTAFTLGYGLGSPVFVAVLPAARQRSGLLVALAVFTLAHGASALTRDLAALLAYRVVGGIGAGVYLALGISAAVGLAAENWRGKSISIIMGGMASGTVLGVPASLLVAGQAGWQAAFWGVAVLGVLTFAGLAVKLPRLPEVSGTSFLRKLAVLGDRQVLLILLVSLLAAVSSLGMYTFIAPFLASVPGGSDLSVVPFLWAWGVGGVLGSLLIGPLVDSVRGPRVAFGIMGVLALCLGVLPLGALVTPWLCVVPLAVWGAVGWALQVPQNNELLKARTREGDGNLAVALNESALYLGSAIGAAAGGGLLLLQVPLWALPVSAAAIAAVGAGVQGVLAWRDVRRPE</sequence>
<feature type="transmembrane region" description="Helical" evidence="6">
    <location>
        <begin position="361"/>
        <end position="383"/>
    </location>
</feature>
<evidence type="ECO:0000256" key="4">
    <source>
        <dbReference type="ARBA" id="ARBA00022989"/>
    </source>
</evidence>
<gene>
    <name evidence="8" type="ORF">IHV25_00420</name>
</gene>
<keyword evidence="4 6" id="KW-1133">Transmembrane helix</keyword>
<dbReference type="SUPFAM" id="SSF103473">
    <property type="entry name" value="MFS general substrate transporter"/>
    <property type="match status" value="1"/>
</dbReference>
<dbReference type="GO" id="GO:0005886">
    <property type="term" value="C:plasma membrane"/>
    <property type="evidence" value="ECO:0007669"/>
    <property type="project" value="UniProtKB-SubCell"/>
</dbReference>
<feature type="transmembrane region" description="Helical" evidence="6">
    <location>
        <begin position="134"/>
        <end position="155"/>
    </location>
</feature>
<evidence type="ECO:0000256" key="5">
    <source>
        <dbReference type="ARBA" id="ARBA00023136"/>
    </source>
</evidence>
<dbReference type="Pfam" id="PF07690">
    <property type="entry name" value="MFS_1"/>
    <property type="match status" value="1"/>
</dbReference>
<feature type="transmembrane region" description="Helical" evidence="6">
    <location>
        <begin position="269"/>
        <end position="285"/>
    </location>
</feature>
<feature type="domain" description="Major facilitator superfamily (MFS) profile" evidence="7">
    <location>
        <begin position="7"/>
        <end position="386"/>
    </location>
</feature>
<dbReference type="InterPro" id="IPR050189">
    <property type="entry name" value="MFS_Efflux_Transporters"/>
</dbReference>
<dbReference type="PROSITE" id="PS50850">
    <property type="entry name" value="MFS"/>
    <property type="match status" value="1"/>
</dbReference>
<accession>A0A8J6YKT8</accession>
<evidence type="ECO:0000256" key="1">
    <source>
        <dbReference type="ARBA" id="ARBA00004651"/>
    </source>
</evidence>
<comment type="subcellular location">
    <subcellularLocation>
        <location evidence="1">Cell membrane</location>
        <topology evidence="1">Multi-pass membrane protein</topology>
    </subcellularLocation>
</comment>
<evidence type="ECO:0000256" key="2">
    <source>
        <dbReference type="ARBA" id="ARBA00022475"/>
    </source>
</evidence>
<feature type="transmembrane region" description="Helical" evidence="6">
    <location>
        <begin position="72"/>
        <end position="90"/>
    </location>
</feature>
<comment type="caution">
    <text evidence="8">The sequence shown here is derived from an EMBL/GenBank/DDBJ whole genome shotgun (WGS) entry which is preliminary data.</text>
</comment>
<keyword evidence="3 6" id="KW-0812">Transmembrane</keyword>
<name>A0A8J6YKT8_9PROT</name>
<dbReference type="AlphaFoldDB" id="A0A8J6YKT8"/>
<feature type="transmembrane region" description="Helical" evidence="6">
    <location>
        <begin position="7"/>
        <end position="29"/>
    </location>
</feature>
<evidence type="ECO:0000256" key="3">
    <source>
        <dbReference type="ARBA" id="ARBA00022692"/>
    </source>
</evidence>
<keyword evidence="2" id="KW-1003">Cell membrane</keyword>
<dbReference type="InterPro" id="IPR011701">
    <property type="entry name" value="MFS"/>
</dbReference>
<dbReference type="Gene3D" id="1.20.1250.20">
    <property type="entry name" value="MFS general substrate transporter like domains"/>
    <property type="match status" value="1"/>
</dbReference>
<feature type="transmembrane region" description="Helical" evidence="6">
    <location>
        <begin position="242"/>
        <end position="262"/>
    </location>
</feature>
<keyword evidence="9" id="KW-1185">Reference proteome</keyword>
<dbReference type="GO" id="GO:0022857">
    <property type="term" value="F:transmembrane transporter activity"/>
    <property type="evidence" value="ECO:0007669"/>
    <property type="project" value="InterPro"/>
</dbReference>
<dbReference type="PANTHER" id="PTHR43124:SF10">
    <property type="entry name" value="PURINE EFFLUX PUMP PBUE"/>
    <property type="match status" value="1"/>
</dbReference>
<protein>
    <submittedName>
        <fullName evidence="8">MFS transporter</fullName>
    </submittedName>
</protein>
<feature type="transmembrane region" description="Helical" evidence="6">
    <location>
        <begin position="41"/>
        <end position="65"/>
    </location>
</feature>
<proteinExistence type="predicted"/>
<reference evidence="8" key="1">
    <citation type="submission" date="2020-10" db="EMBL/GenBank/DDBJ databases">
        <title>Genome sequence of the unusual species of purple photosynthetic bacteria, Phaeovibrio sulfidiphilus DSM 23193, type strain.</title>
        <authorList>
            <person name="Kyndt J.A."/>
            <person name="Meyer T.E."/>
        </authorList>
    </citation>
    <scope>NUCLEOTIDE SEQUENCE</scope>
    <source>
        <strain evidence="8">DSM 23193</strain>
    </source>
</reference>
<dbReference type="InterPro" id="IPR020846">
    <property type="entry name" value="MFS_dom"/>
</dbReference>
<dbReference type="Proteomes" id="UP000631034">
    <property type="component" value="Unassembled WGS sequence"/>
</dbReference>
<feature type="transmembrane region" description="Helical" evidence="6">
    <location>
        <begin position="161"/>
        <end position="183"/>
    </location>
</feature>
<keyword evidence="5 6" id="KW-0472">Membrane</keyword>
<dbReference type="EMBL" id="JACZHT010000001">
    <property type="protein sequence ID" value="MBE1236125.1"/>
    <property type="molecule type" value="Genomic_DNA"/>
</dbReference>
<evidence type="ECO:0000259" key="7">
    <source>
        <dbReference type="PROSITE" id="PS50850"/>
    </source>
</evidence>
<feature type="transmembrane region" description="Helical" evidence="6">
    <location>
        <begin position="204"/>
        <end position="230"/>
    </location>
</feature>